<accession>A0A1F7X458</accession>
<dbReference type="GO" id="GO:0004113">
    <property type="term" value="F:2',3'-cyclic-nucleotide 3'-phosphodiesterase activity"/>
    <property type="evidence" value="ECO:0007669"/>
    <property type="project" value="TreeGrafter"/>
</dbReference>
<dbReference type="GO" id="GO:0009187">
    <property type="term" value="P:cyclic nucleotide metabolic process"/>
    <property type="evidence" value="ECO:0007669"/>
    <property type="project" value="TreeGrafter"/>
</dbReference>
<dbReference type="InterPro" id="IPR012386">
    <property type="entry name" value="Cyclic-nucl_3Pdiesterase"/>
</dbReference>
<dbReference type="Pfam" id="PF07823">
    <property type="entry name" value="CPDase"/>
    <property type="match status" value="1"/>
</dbReference>
<evidence type="ECO:0000313" key="1">
    <source>
        <dbReference type="EMBL" id="OGM09884.1"/>
    </source>
</evidence>
<reference evidence="1 2" key="1">
    <citation type="journal article" date="2016" name="Nat. Commun.">
        <title>Thousands of microbial genomes shed light on interconnected biogeochemical processes in an aquifer system.</title>
        <authorList>
            <person name="Anantharaman K."/>
            <person name="Brown C.T."/>
            <person name="Hug L.A."/>
            <person name="Sharon I."/>
            <person name="Castelle C.J."/>
            <person name="Probst A.J."/>
            <person name="Thomas B.C."/>
            <person name="Singh A."/>
            <person name="Wilkins M.J."/>
            <person name="Karaoz U."/>
            <person name="Brodie E.L."/>
            <person name="Williams K.H."/>
            <person name="Hubbard S.S."/>
            <person name="Banfield J.F."/>
        </authorList>
    </citation>
    <scope>NUCLEOTIDE SEQUENCE [LARGE SCALE GENOMIC DNA]</scope>
</reference>
<dbReference type="EMBL" id="MGFR01000002">
    <property type="protein sequence ID" value="OGM09884.1"/>
    <property type="molecule type" value="Genomic_DNA"/>
</dbReference>
<dbReference type="SUPFAM" id="SSF55144">
    <property type="entry name" value="LigT-like"/>
    <property type="match status" value="1"/>
</dbReference>
<gene>
    <name evidence="1" type="ORF">A2Y68_00445</name>
</gene>
<sequence length="167" mass="18576">MEKAYSLWITPNGEAKATLDSSVKDLSAKFHGPTFEPHMTLLGPIYGEIDEIVAKAGLLAKQIKPFQVSLGQIDFSTTYFQCVFVRVQTGTSLLTARSFAQKTFNDTTVFMPHISLYYGNDDIGQRKNIAKSINLPRLEFLADKIIVTPATQNPQEWEHLAEIPLGA</sequence>
<dbReference type="Gene3D" id="3.90.1140.10">
    <property type="entry name" value="Cyclic phosphodiesterase"/>
    <property type="match status" value="1"/>
</dbReference>
<protein>
    <recommendedName>
        <fullName evidence="3">Cyclic phosphodiesterase-like protein</fullName>
    </recommendedName>
</protein>
<proteinExistence type="predicted"/>
<dbReference type="PANTHER" id="PTHR28141">
    <property type="entry name" value="2',3'-CYCLIC-NUCLEOTIDE 3'-PHOSPHODIESTERASE"/>
    <property type="match status" value="1"/>
</dbReference>
<dbReference type="Proteomes" id="UP000176778">
    <property type="component" value="Unassembled WGS sequence"/>
</dbReference>
<evidence type="ECO:0000313" key="2">
    <source>
        <dbReference type="Proteomes" id="UP000176778"/>
    </source>
</evidence>
<name>A0A1F7X458_9BACT</name>
<dbReference type="PANTHER" id="PTHR28141:SF1">
    <property type="entry name" value="2',3'-CYCLIC-NUCLEOTIDE 3'-PHOSPHODIESTERASE"/>
    <property type="match status" value="1"/>
</dbReference>
<organism evidence="1 2">
    <name type="scientific">Candidatus Woesebacteria bacterium RBG_13_46_13</name>
    <dbReference type="NCBI Taxonomy" id="1802479"/>
    <lineage>
        <taxon>Bacteria</taxon>
        <taxon>Candidatus Woeseibacteriota</taxon>
    </lineage>
</organism>
<dbReference type="AlphaFoldDB" id="A0A1F7X458"/>
<comment type="caution">
    <text evidence="1">The sequence shown here is derived from an EMBL/GenBank/DDBJ whole genome shotgun (WGS) entry which is preliminary data.</text>
</comment>
<evidence type="ECO:0008006" key="3">
    <source>
        <dbReference type="Google" id="ProtNLM"/>
    </source>
</evidence>
<dbReference type="InterPro" id="IPR009097">
    <property type="entry name" value="Cyclic_Pdiesterase"/>
</dbReference>